<dbReference type="PANTHER" id="PTHR43249">
    <property type="entry name" value="UDP-N-ACETYL-2-AMINO-2-DEOXY-D-GLUCURONATE OXIDASE"/>
    <property type="match status" value="1"/>
</dbReference>
<dbReference type="Pfam" id="PF01408">
    <property type="entry name" value="GFO_IDH_MocA"/>
    <property type="match status" value="1"/>
</dbReference>
<evidence type="ECO:0000259" key="1">
    <source>
        <dbReference type="Pfam" id="PF01408"/>
    </source>
</evidence>
<dbReference type="InterPro" id="IPR055170">
    <property type="entry name" value="GFO_IDH_MocA-like_dom"/>
</dbReference>
<dbReference type="Gene3D" id="3.30.360.10">
    <property type="entry name" value="Dihydrodipicolinate Reductase, domain 2"/>
    <property type="match status" value="1"/>
</dbReference>
<evidence type="ECO:0000259" key="2">
    <source>
        <dbReference type="Pfam" id="PF22725"/>
    </source>
</evidence>
<name>A0A841U3S8_9BACL</name>
<dbReference type="Gene3D" id="3.40.50.720">
    <property type="entry name" value="NAD(P)-binding Rossmann-like Domain"/>
    <property type="match status" value="1"/>
</dbReference>
<dbReference type="EMBL" id="JACJVR010000119">
    <property type="protein sequence ID" value="MBB6695246.1"/>
    <property type="molecule type" value="Genomic_DNA"/>
</dbReference>
<accession>A0A841U3S8</accession>
<feature type="domain" description="Gfo/Idh/MocA-like oxidoreductase N-terminal" evidence="1">
    <location>
        <begin position="4"/>
        <end position="122"/>
    </location>
</feature>
<dbReference type="GO" id="GO:0000166">
    <property type="term" value="F:nucleotide binding"/>
    <property type="evidence" value="ECO:0007669"/>
    <property type="project" value="InterPro"/>
</dbReference>
<dbReference type="RefSeq" id="WP_185139202.1">
    <property type="nucleotide sequence ID" value="NZ_BORM01000013.1"/>
</dbReference>
<protein>
    <submittedName>
        <fullName evidence="3">Gfo/Idh/MocA family oxidoreductase</fullName>
    </submittedName>
</protein>
<dbReference type="InterPro" id="IPR052515">
    <property type="entry name" value="Gfo/Idh/MocA_Oxidoreductase"/>
</dbReference>
<keyword evidence="4" id="KW-1185">Reference proteome</keyword>
<dbReference type="InterPro" id="IPR000683">
    <property type="entry name" value="Gfo/Idh/MocA-like_OxRdtase_N"/>
</dbReference>
<reference evidence="3 4" key="1">
    <citation type="submission" date="2020-08" db="EMBL/GenBank/DDBJ databases">
        <title>Cohnella phylogeny.</title>
        <authorList>
            <person name="Dunlap C."/>
        </authorList>
    </citation>
    <scope>NUCLEOTIDE SEQUENCE [LARGE SCALE GENOMIC DNA]</scope>
    <source>
        <strain evidence="3 4">DSM 25239</strain>
    </source>
</reference>
<feature type="domain" description="GFO/IDH/MocA-like oxidoreductase" evidence="2">
    <location>
        <begin position="156"/>
        <end position="250"/>
    </location>
</feature>
<gene>
    <name evidence="3" type="ORF">H7B90_28005</name>
</gene>
<dbReference type="SUPFAM" id="SSF51735">
    <property type="entry name" value="NAD(P)-binding Rossmann-fold domains"/>
    <property type="match status" value="1"/>
</dbReference>
<dbReference type="InterPro" id="IPR036291">
    <property type="entry name" value="NAD(P)-bd_dom_sf"/>
</dbReference>
<evidence type="ECO:0000313" key="3">
    <source>
        <dbReference type="EMBL" id="MBB6695246.1"/>
    </source>
</evidence>
<dbReference type="AlphaFoldDB" id="A0A841U3S8"/>
<dbReference type="SUPFAM" id="SSF55347">
    <property type="entry name" value="Glyceraldehyde-3-phosphate dehydrogenase-like, C-terminal domain"/>
    <property type="match status" value="1"/>
</dbReference>
<sequence>MTVKLGFIGTGGIAQHHLKNLVRMEGVELVSFYDVDLQRAEKAASEHAGARAYSNLDDLLDGASLDGVYVCVPPLAHGDAERKLIERGIPFLVEKPLGIDRDVPADIAARVKEKKLLTSVGYHWRYDESASRAKGLLADRTPGMALGYWMGGMPMVPWWRKQAGSGGQFVEQTTHIVDLLRYLCGEVREVYAAYSLRVMGEKVEDTDVPDVGTVALKLANGMVATISNTCMMPIGHRVGLDLYTDKGVLELRSDALRELTSEGTRTYPNEANPYYLEDEAFVHALRTGDRSRIRSDYEDSLRTHEVTIAANESAASGTPVSLEARIGEGIV</sequence>
<evidence type="ECO:0000313" key="4">
    <source>
        <dbReference type="Proteomes" id="UP000553776"/>
    </source>
</evidence>
<comment type="caution">
    <text evidence="3">The sequence shown here is derived from an EMBL/GenBank/DDBJ whole genome shotgun (WGS) entry which is preliminary data.</text>
</comment>
<dbReference type="Pfam" id="PF22725">
    <property type="entry name" value="GFO_IDH_MocA_C3"/>
    <property type="match status" value="1"/>
</dbReference>
<proteinExistence type="predicted"/>
<dbReference type="Proteomes" id="UP000553776">
    <property type="component" value="Unassembled WGS sequence"/>
</dbReference>
<dbReference type="PANTHER" id="PTHR43249:SF1">
    <property type="entry name" value="D-GLUCOSIDE 3-DEHYDROGENASE"/>
    <property type="match status" value="1"/>
</dbReference>
<organism evidence="3 4">
    <name type="scientific">Cohnella xylanilytica</name>
    <dbReference type="NCBI Taxonomy" id="557555"/>
    <lineage>
        <taxon>Bacteria</taxon>
        <taxon>Bacillati</taxon>
        <taxon>Bacillota</taxon>
        <taxon>Bacilli</taxon>
        <taxon>Bacillales</taxon>
        <taxon>Paenibacillaceae</taxon>
        <taxon>Cohnella</taxon>
    </lineage>
</organism>